<evidence type="ECO:0000259" key="3">
    <source>
        <dbReference type="PROSITE" id="PS51186"/>
    </source>
</evidence>
<dbReference type="Gene3D" id="3.40.630.30">
    <property type="match status" value="1"/>
</dbReference>
<name>A0ABP6P8L4_9ACTN</name>
<evidence type="ECO:0000313" key="5">
    <source>
        <dbReference type="Proteomes" id="UP001499924"/>
    </source>
</evidence>
<dbReference type="InterPro" id="IPR000182">
    <property type="entry name" value="GNAT_dom"/>
</dbReference>
<dbReference type="SUPFAM" id="SSF55729">
    <property type="entry name" value="Acyl-CoA N-acyltransferases (Nat)"/>
    <property type="match status" value="1"/>
</dbReference>
<comment type="caution">
    <text evidence="4">The sequence shown here is derived from an EMBL/GenBank/DDBJ whole genome shotgun (WGS) entry which is preliminary data.</text>
</comment>
<dbReference type="PROSITE" id="PS51186">
    <property type="entry name" value="GNAT"/>
    <property type="match status" value="1"/>
</dbReference>
<accession>A0ABP6P8L4</accession>
<feature type="domain" description="N-acetyltransferase" evidence="3">
    <location>
        <begin position="17"/>
        <end position="175"/>
    </location>
</feature>
<gene>
    <name evidence="4" type="ORF">GCM10010531_24570</name>
</gene>
<dbReference type="InterPro" id="IPR016181">
    <property type="entry name" value="Acyl_CoA_acyltransferase"/>
</dbReference>
<evidence type="ECO:0000256" key="2">
    <source>
        <dbReference type="ARBA" id="ARBA00023315"/>
    </source>
</evidence>
<proteinExistence type="predicted"/>
<dbReference type="CDD" id="cd04301">
    <property type="entry name" value="NAT_SF"/>
    <property type="match status" value="1"/>
</dbReference>
<keyword evidence="2" id="KW-0012">Acyltransferase</keyword>
<dbReference type="RefSeq" id="WP_344689178.1">
    <property type="nucleotide sequence ID" value="NZ_BAAAVV010000005.1"/>
</dbReference>
<keyword evidence="1" id="KW-0808">Transferase</keyword>
<dbReference type="EMBL" id="BAAAVV010000005">
    <property type="protein sequence ID" value="GAA3170428.1"/>
    <property type="molecule type" value="Genomic_DNA"/>
</dbReference>
<protein>
    <recommendedName>
        <fullName evidence="3">N-acetyltransferase domain-containing protein</fullName>
    </recommendedName>
</protein>
<dbReference type="Pfam" id="PF00583">
    <property type="entry name" value="Acetyltransf_1"/>
    <property type="match status" value="1"/>
</dbReference>
<keyword evidence="5" id="KW-1185">Reference proteome</keyword>
<dbReference type="Proteomes" id="UP001499924">
    <property type="component" value="Unassembled WGS sequence"/>
</dbReference>
<sequence length="175" mass="18983">MTWGVLDRWRRRRPRAVGLSPVDESVLARLVGAALADAAPDEVTPALGAGRRWGPERIEWLRRFHRDRRPGLDGPLGEATWAVAVDGDVVGAVRLKRTADADVLETGIWLVRAARGKGVARKAIADVLEQARAHGARAVRADTSRENASALYVLQRLGFQTVVEGGRVVAVKTLA</sequence>
<evidence type="ECO:0000313" key="4">
    <source>
        <dbReference type="EMBL" id="GAA3170428.1"/>
    </source>
</evidence>
<evidence type="ECO:0000256" key="1">
    <source>
        <dbReference type="ARBA" id="ARBA00022679"/>
    </source>
</evidence>
<dbReference type="InterPro" id="IPR050832">
    <property type="entry name" value="Bact_Acetyltransf"/>
</dbReference>
<reference evidence="5" key="1">
    <citation type="journal article" date="2019" name="Int. J. Syst. Evol. Microbiol.">
        <title>The Global Catalogue of Microorganisms (GCM) 10K type strain sequencing project: providing services to taxonomists for standard genome sequencing and annotation.</title>
        <authorList>
            <consortium name="The Broad Institute Genomics Platform"/>
            <consortium name="The Broad Institute Genome Sequencing Center for Infectious Disease"/>
            <person name="Wu L."/>
            <person name="Ma J."/>
        </authorList>
    </citation>
    <scope>NUCLEOTIDE SEQUENCE [LARGE SCALE GENOMIC DNA]</scope>
    <source>
        <strain evidence="5">JCM 15614</strain>
    </source>
</reference>
<dbReference type="PANTHER" id="PTHR43877">
    <property type="entry name" value="AMINOALKYLPHOSPHONATE N-ACETYLTRANSFERASE-RELATED-RELATED"/>
    <property type="match status" value="1"/>
</dbReference>
<organism evidence="4 5">
    <name type="scientific">Blastococcus jejuensis</name>
    <dbReference type="NCBI Taxonomy" id="351224"/>
    <lineage>
        <taxon>Bacteria</taxon>
        <taxon>Bacillati</taxon>
        <taxon>Actinomycetota</taxon>
        <taxon>Actinomycetes</taxon>
        <taxon>Geodermatophilales</taxon>
        <taxon>Geodermatophilaceae</taxon>
        <taxon>Blastococcus</taxon>
    </lineage>
</organism>